<dbReference type="EMBL" id="JACOPF010000006">
    <property type="protein sequence ID" value="MBC5690629.1"/>
    <property type="molecule type" value="Genomic_DNA"/>
</dbReference>
<name>A0A923RRH1_9FIRM</name>
<dbReference type="GO" id="GO:0008168">
    <property type="term" value="F:methyltransferase activity"/>
    <property type="evidence" value="ECO:0007669"/>
    <property type="project" value="UniProtKB-KW"/>
</dbReference>
<keyword evidence="2" id="KW-0489">Methyltransferase</keyword>
<dbReference type="GO" id="GO:0032259">
    <property type="term" value="P:methylation"/>
    <property type="evidence" value="ECO:0007669"/>
    <property type="project" value="UniProtKB-KW"/>
</dbReference>
<evidence type="ECO:0000313" key="3">
    <source>
        <dbReference type="Proteomes" id="UP000652477"/>
    </source>
</evidence>
<organism evidence="2 3">
    <name type="scientific">Mediterraneibacter hominis</name>
    <dbReference type="NCBI Taxonomy" id="2763054"/>
    <lineage>
        <taxon>Bacteria</taxon>
        <taxon>Bacillati</taxon>
        <taxon>Bacillota</taxon>
        <taxon>Clostridia</taxon>
        <taxon>Lachnospirales</taxon>
        <taxon>Lachnospiraceae</taxon>
        <taxon>Mediterraneibacter</taxon>
    </lineage>
</organism>
<keyword evidence="3" id="KW-1185">Reference proteome</keyword>
<dbReference type="Proteomes" id="UP000652477">
    <property type="component" value="Unassembled WGS sequence"/>
</dbReference>
<feature type="coiled-coil region" evidence="1">
    <location>
        <begin position="280"/>
        <end position="340"/>
    </location>
</feature>
<dbReference type="AlphaFoldDB" id="A0A923RRH1"/>
<evidence type="ECO:0000313" key="2">
    <source>
        <dbReference type="EMBL" id="MBC5690629.1"/>
    </source>
</evidence>
<keyword evidence="2" id="KW-0808">Transferase</keyword>
<dbReference type="InterPro" id="IPR029063">
    <property type="entry name" value="SAM-dependent_MTases_sf"/>
</dbReference>
<protein>
    <submittedName>
        <fullName evidence="2">Class I SAM-dependent methyltransferase</fullName>
    </submittedName>
</protein>
<dbReference type="Pfam" id="PF13578">
    <property type="entry name" value="Methyltransf_24"/>
    <property type="match status" value="1"/>
</dbReference>
<dbReference type="SUPFAM" id="SSF53335">
    <property type="entry name" value="S-adenosyl-L-methionine-dependent methyltransferases"/>
    <property type="match status" value="1"/>
</dbReference>
<accession>A0A923RRH1</accession>
<sequence>MDGLTITKCTGYTECQQLLQDNEFKEILEMSPTEAEFLFYIIKKFNPKNLLEIGIAAGGSSLLLLEAIKNQKDAVLYSIDCCNLYYRDKSLKTGYFAKRKIGSTDKWKIYTGGLAYEYMDTFDKKFDFVLLDTRHMNPGELLDFLMVYPYMSENAVLVLHDTAMHTLAIEMQRSITNCLLMSAINGEKYIPETYEPVYFPSKHPTERLHVNKRCVPNIGAIKIDNKLKNNIYNVFNLLSLPWYYFPETEKLSEIGTFLQKHYDKKYITLYESTVNYQLQVKTIKEEIKNTENSYQQMKREIIKMKNSINKLEREYLKKEFDGLSEKIEKLQASVNLIERKSI</sequence>
<comment type="caution">
    <text evidence="2">The sequence shown here is derived from an EMBL/GenBank/DDBJ whole genome shotgun (WGS) entry which is preliminary data.</text>
</comment>
<gene>
    <name evidence="2" type="ORF">H8S37_17085</name>
</gene>
<dbReference type="RefSeq" id="WP_186877280.1">
    <property type="nucleotide sequence ID" value="NZ_JACOPF010000006.1"/>
</dbReference>
<keyword evidence="1" id="KW-0175">Coiled coil</keyword>
<reference evidence="2" key="1">
    <citation type="submission" date="2020-08" db="EMBL/GenBank/DDBJ databases">
        <title>Genome public.</title>
        <authorList>
            <person name="Liu C."/>
            <person name="Sun Q."/>
        </authorList>
    </citation>
    <scope>NUCLEOTIDE SEQUENCE</scope>
    <source>
        <strain evidence="2">NSJ-55</strain>
    </source>
</reference>
<proteinExistence type="predicted"/>
<evidence type="ECO:0000256" key="1">
    <source>
        <dbReference type="SAM" id="Coils"/>
    </source>
</evidence>
<dbReference type="Gene3D" id="3.40.50.150">
    <property type="entry name" value="Vaccinia Virus protein VP39"/>
    <property type="match status" value="1"/>
</dbReference>